<proteinExistence type="inferred from homology"/>
<dbReference type="InterPro" id="IPR023393">
    <property type="entry name" value="START-like_dom_sf"/>
</dbReference>
<comment type="similarity">
    <text evidence="1">Belongs to the AHA1 family.</text>
</comment>
<dbReference type="SUPFAM" id="SSF55961">
    <property type="entry name" value="Bet v1-like"/>
    <property type="match status" value="1"/>
</dbReference>
<keyword evidence="4" id="KW-1185">Reference proteome</keyword>
<gene>
    <name evidence="3" type="ORF">CW354_22205</name>
</gene>
<dbReference type="CDD" id="cd07814">
    <property type="entry name" value="SRPBCC_CalC_Aha1-like"/>
    <property type="match status" value="1"/>
</dbReference>
<accession>A0A2S7JZG8</accession>
<dbReference type="Proteomes" id="UP000239504">
    <property type="component" value="Unassembled WGS sequence"/>
</dbReference>
<sequence>MSKMKIVKTLFLKAPPEHVWKFLTEPDQLALWFHRGAGDLKEGGEYGLLTNSYGKDGEKLCWGKVLEMKKPERLVHTFTHNHLGGVETICAWTLEAVKGGTILTLVHDGWEKYEEDPFGMASNHDSGWDEHFARLRRVAN</sequence>
<dbReference type="InterPro" id="IPR013538">
    <property type="entry name" value="ASHA1/2-like_C"/>
</dbReference>
<evidence type="ECO:0000313" key="3">
    <source>
        <dbReference type="EMBL" id="PQA85645.1"/>
    </source>
</evidence>
<dbReference type="Gene3D" id="3.30.530.20">
    <property type="match status" value="1"/>
</dbReference>
<dbReference type="OrthoDB" id="9803476at2"/>
<dbReference type="Pfam" id="PF08327">
    <property type="entry name" value="AHSA1"/>
    <property type="match status" value="1"/>
</dbReference>
<dbReference type="AlphaFoldDB" id="A0A2S7JZG8"/>
<evidence type="ECO:0000313" key="4">
    <source>
        <dbReference type="Proteomes" id="UP000239504"/>
    </source>
</evidence>
<dbReference type="RefSeq" id="WP_104832285.1">
    <property type="nucleotide sequence ID" value="NZ_PJCH01000017.1"/>
</dbReference>
<feature type="domain" description="Activator of Hsp90 ATPase homologue 1/2-like C-terminal" evidence="2">
    <location>
        <begin position="13"/>
        <end position="138"/>
    </location>
</feature>
<name>A0A2S7JZG8_9PROT</name>
<evidence type="ECO:0000256" key="1">
    <source>
        <dbReference type="ARBA" id="ARBA00006817"/>
    </source>
</evidence>
<organism evidence="3 4">
    <name type="scientific">Hyphococcus luteus</name>
    <dbReference type="NCBI Taxonomy" id="2058213"/>
    <lineage>
        <taxon>Bacteria</taxon>
        <taxon>Pseudomonadati</taxon>
        <taxon>Pseudomonadota</taxon>
        <taxon>Alphaproteobacteria</taxon>
        <taxon>Parvularculales</taxon>
        <taxon>Parvularculaceae</taxon>
        <taxon>Hyphococcus</taxon>
    </lineage>
</organism>
<protein>
    <submittedName>
        <fullName evidence="3">SRPBCC domain-containing protein</fullName>
    </submittedName>
</protein>
<reference evidence="3 4" key="1">
    <citation type="submission" date="2017-12" db="EMBL/GenBank/DDBJ databases">
        <authorList>
            <person name="Hurst M.R.H."/>
        </authorList>
    </citation>
    <scope>NUCLEOTIDE SEQUENCE [LARGE SCALE GENOMIC DNA]</scope>
    <source>
        <strain evidence="3 4">SY-3-19</strain>
    </source>
</reference>
<comment type="caution">
    <text evidence="3">The sequence shown here is derived from an EMBL/GenBank/DDBJ whole genome shotgun (WGS) entry which is preliminary data.</text>
</comment>
<dbReference type="EMBL" id="PJCH01000017">
    <property type="protein sequence ID" value="PQA85645.1"/>
    <property type="molecule type" value="Genomic_DNA"/>
</dbReference>
<evidence type="ECO:0000259" key="2">
    <source>
        <dbReference type="Pfam" id="PF08327"/>
    </source>
</evidence>